<dbReference type="EMBL" id="KT207918">
    <property type="protein sequence ID" value="ALA46540.1"/>
    <property type="molecule type" value="Genomic_DNA"/>
</dbReference>
<sequence length="66" mass="7202">MKLLKNITTGLSIVYISLMSIAFMSVAITSEDEALRKSAIVLGLISVIISILLMIPVFAKAYDEIK</sequence>
<protein>
    <submittedName>
        <fullName evidence="2">Uncharacterized protein</fullName>
    </submittedName>
</protein>
<name>A0A0K2FKV6_9CAUD</name>
<keyword evidence="1" id="KW-0812">Transmembrane</keyword>
<feature type="transmembrane region" description="Helical" evidence="1">
    <location>
        <begin position="7"/>
        <end position="28"/>
    </location>
</feature>
<feature type="transmembrane region" description="Helical" evidence="1">
    <location>
        <begin position="40"/>
        <end position="59"/>
    </location>
</feature>
<evidence type="ECO:0000313" key="3">
    <source>
        <dbReference type="Proteomes" id="UP000203939"/>
    </source>
</evidence>
<accession>A0A0K2FKV6</accession>
<evidence type="ECO:0000256" key="1">
    <source>
        <dbReference type="SAM" id="Phobius"/>
    </source>
</evidence>
<reference evidence="2 3" key="1">
    <citation type="journal article" date="2015" name="Genome Announc.">
        <title>Genome Sequences of Two Bacillus cereus Group Bacteriophages, Eyuki and AvesoBmore.</title>
        <authorList>
            <person name="Erill I."/>
            <person name="Caruso S.M."/>
        </authorList>
    </citation>
    <scope>NUCLEOTIDE SEQUENCE [LARGE SCALE GENOMIC DNA]</scope>
</reference>
<keyword evidence="1" id="KW-0472">Membrane</keyword>
<dbReference type="Proteomes" id="UP000203939">
    <property type="component" value="Segment"/>
</dbReference>
<proteinExistence type="predicted"/>
<evidence type="ECO:0000313" key="2">
    <source>
        <dbReference type="EMBL" id="ALA46540.1"/>
    </source>
</evidence>
<organism evidence="2 3">
    <name type="scientific">Bacillus phage Eyuki</name>
    <dbReference type="NCBI Taxonomy" id="1690431"/>
    <lineage>
        <taxon>Viruses</taxon>
        <taxon>Duplodnaviria</taxon>
        <taxon>Heunggongvirae</taxon>
        <taxon>Uroviricota</taxon>
        <taxon>Caudoviricetes</taxon>
        <taxon>Herelleviridae</taxon>
        <taxon>Bastillevirinae</taxon>
        <taxon>Wphvirus</taxon>
        <taxon>Wphvirus megatron</taxon>
    </lineage>
</organism>
<dbReference type="KEGG" id="vg:26638460"/>
<gene>
    <name evidence="2" type="ORF">EYUKI_233</name>
</gene>
<keyword evidence="1" id="KW-1133">Transmembrane helix</keyword>
<dbReference type="RefSeq" id="YP_009212173.1">
    <property type="nucleotide sequence ID" value="NC_028944.1"/>
</dbReference>